<name>A0ABY9H1J4_9GAMM</name>
<dbReference type="InterPro" id="IPR017850">
    <property type="entry name" value="Alkaline_phosphatase_core_sf"/>
</dbReference>
<evidence type="ECO:0000313" key="2">
    <source>
        <dbReference type="Proteomes" id="UP001235344"/>
    </source>
</evidence>
<proteinExistence type="predicted"/>
<dbReference type="NCBIfam" id="TIGR02687">
    <property type="entry name" value="BREX-1 system phosphatase PglZ type A"/>
    <property type="match status" value="1"/>
</dbReference>
<protein>
    <submittedName>
        <fullName evidence="1">BREX-1 system phosphatase PglZ type A</fullName>
    </submittedName>
</protein>
<dbReference type="RefSeq" id="WP_305498664.1">
    <property type="nucleotide sequence ID" value="NZ_CP131913.1"/>
</dbReference>
<dbReference type="Proteomes" id="UP001235344">
    <property type="component" value="Chromosome"/>
</dbReference>
<accession>A0ABY9H1J4</accession>
<reference evidence="1 2" key="1">
    <citation type="submission" date="2023-08" db="EMBL/GenBank/DDBJ databases">
        <title>Transcriptome Analysis of Halomonas alkalicola CICC 11012s to Identify the Genes Involved in Alkaline Tolerances.</title>
        <authorList>
            <person name="Zhai L."/>
        </authorList>
    </citation>
    <scope>NUCLEOTIDE SEQUENCE [LARGE SCALE GENOMIC DNA]</scope>
    <source>
        <strain evidence="1 2">CICC 11012s</strain>
    </source>
</reference>
<dbReference type="EMBL" id="CP131913">
    <property type="protein sequence ID" value="WLI72263.1"/>
    <property type="molecule type" value="Genomic_DNA"/>
</dbReference>
<dbReference type="Gene3D" id="3.40.720.10">
    <property type="entry name" value="Alkaline Phosphatase, subunit A"/>
    <property type="match status" value="1"/>
</dbReference>
<sequence length="837" mass="95681">MSSQIQTALTRLFDKHRIIFWYDTKQELRGDFETVSIPHVEKLEIANNEYSLKYRVLRESPDQKFLLYKEGPQPEDLDNWLLDVQLAHGEFRTDQVAIWLSELELGLEFAEVAQAHADFFQAIKRKEALKKLLKPDDTAGQLRLKMLAVCAGSEPRMDSVVETLLQQLAEDRDDGIRLIERCGLDSFLWEQLTRFYGYEASEPSLRDFVIELFKSCYAMTVVGERTDGEVKLTGDALVFLKRWKDSRQFEQGFETLSAECAGVLGIEQDLGKRDFRDLVELDYFRLIDQKIISDLVRAVVSRTVTSGDVALWVRQRRQGHWYGEFRHLYEAIEFAARFVQMLGEARLTMDSLSDGVQRYSRTWFQLDQLYRKFTYHVRMSGQASLMGELSEQVENLYSNNYLLKLGDGFQVHVDAAPRWEAYPVVQQKAFFEHWVRPYLRKDKRICVVISDAMRYEIGDELLGLIRQEDRYSAELEPALSTLPSYTQLGMAALLPNKSLAIADNDTGTVLVDGQSSQGTVNRTKILQAALDGRGQAVKAEDFMQLNREDSRELLKGNDVLYIYHNRIDHTGDKMHSEGQAFEAAEQTLDDLIRLIKKLTAANANNLLITADHGFIYQNRELDESDFLGDAVSGDDIRYRDRRFVLGKGLSASPAFHHFSSEQLGLDGEMEVQIPKSINRLRLKGSGSRFVHGGASLQEVVIPVLKVNKKRQSDVSAVEVDILRGASSVITSGQLAVTLYQSGPVTEKVQPRHLRAGIYTQSGELISDSHELSFDLTSENPRERELQVRFVLSRKADEANGQEVFLKLEEQHAGTSHYKEYKSLRYLMRRSFTSDFDF</sequence>
<keyword evidence="2" id="KW-1185">Reference proteome</keyword>
<evidence type="ECO:0000313" key="1">
    <source>
        <dbReference type="EMBL" id="WLI72263.1"/>
    </source>
</evidence>
<dbReference type="SUPFAM" id="SSF53649">
    <property type="entry name" value="Alkaline phosphatase-like"/>
    <property type="match status" value="1"/>
</dbReference>
<dbReference type="InterPro" id="IPR014060">
    <property type="entry name" value="PglZ"/>
</dbReference>
<gene>
    <name evidence="1" type="primary">pglZ</name>
    <name evidence="1" type="ORF">B6N23_10680</name>
</gene>
<dbReference type="Pfam" id="PF08665">
    <property type="entry name" value="PglZ"/>
    <property type="match status" value="1"/>
</dbReference>
<organism evidence="1 2">
    <name type="scientific">Halomonas alkalicola</name>
    <dbReference type="NCBI Taxonomy" id="1930622"/>
    <lineage>
        <taxon>Bacteria</taxon>
        <taxon>Pseudomonadati</taxon>
        <taxon>Pseudomonadota</taxon>
        <taxon>Gammaproteobacteria</taxon>
        <taxon>Oceanospirillales</taxon>
        <taxon>Halomonadaceae</taxon>
        <taxon>Halomonas</taxon>
    </lineage>
</organism>